<organism evidence="13 14">
    <name type="scientific">Rhodococcus ruber</name>
    <dbReference type="NCBI Taxonomy" id="1830"/>
    <lineage>
        <taxon>Bacteria</taxon>
        <taxon>Bacillati</taxon>
        <taxon>Actinomycetota</taxon>
        <taxon>Actinomycetes</taxon>
        <taxon>Mycobacteriales</taxon>
        <taxon>Nocardiaceae</taxon>
        <taxon>Rhodococcus</taxon>
    </lineage>
</organism>
<dbReference type="FunFam" id="3.30.565.10:FF:000006">
    <property type="entry name" value="Sensor histidine kinase WalK"/>
    <property type="match status" value="1"/>
</dbReference>
<evidence type="ECO:0000256" key="7">
    <source>
        <dbReference type="ARBA" id="ARBA00022777"/>
    </source>
</evidence>
<comment type="subcellular location">
    <subcellularLocation>
        <location evidence="2">Cell membrane</location>
    </subcellularLocation>
</comment>
<dbReference type="SUPFAM" id="SSF55874">
    <property type="entry name" value="ATPase domain of HSP90 chaperone/DNA topoisomerase II/histidine kinase"/>
    <property type="match status" value="1"/>
</dbReference>
<dbReference type="PROSITE" id="PS50885">
    <property type="entry name" value="HAMP"/>
    <property type="match status" value="1"/>
</dbReference>
<dbReference type="Gene3D" id="1.10.287.130">
    <property type="match status" value="1"/>
</dbReference>
<evidence type="ECO:0000256" key="5">
    <source>
        <dbReference type="ARBA" id="ARBA00022679"/>
    </source>
</evidence>
<dbReference type="Proteomes" id="UP000042997">
    <property type="component" value="Unassembled WGS sequence"/>
</dbReference>
<evidence type="ECO:0000256" key="1">
    <source>
        <dbReference type="ARBA" id="ARBA00000085"/>
    </source>
</evidence>
<dbReference type="SMART" id="SM00388">
    <property type="entry name" value="HisKA"/>
    <property type="match status" value="1"/>
</dbReference>
<dbReference type="KEGG" id="rrz:CS378_13095"/>
<evidence type="ECO:0000256" key="9">
    <source>
        <dbReference type="ARBA" id="ARBA00023012"/>
    </source>
</evidence>
<sequence length="404" mass="42211">MTTPPAAAGRRSGRRSAGFGSRLLAAQAIVVVGGAISAWLVAAAVAPGLFHNHLQQAGIEHVSTEAAHVEEAFTSAMIISLAIALVVSALMALAVSWYFTRRVQRSVTGVATSATEIAGGHYDVRLPGPGLGHEFDQLAETFNKLADRLDSVETTRRRMLSDLAHEMRTPLATLDAHIEALEDGIRVPDAETLAVLRSSTARLGRLAEDMGAVSRAEEGRLSVTPARTDTRSLVDAAVRVAADRYAAKGVALVEDVEHPDAVTADPDRIGQVLGNLLDNALRHTPTGGTVTLAATTVDSDVEITVTDTGDGIAPEHLRHLFDRFYRADPSRRRQEGGSGIGLTIARALVEAHGGTLTASSGGPGTGARFTVRLPATAAAGARSTARTIPARGTAQAGTSGRGRR</sequence>
<dbReference type="Pfam" id="PF00512">
    <property type="entry name" value="HisKA"/>
    <property type="match status" value="1"/>
</dbReference>
<dbReference type="InterPro" id="IPR003660">
    <property type="entry name" value="HAMP_dom"/>
</dbReference>
<evidence type="ECO:0000313" key="13">
    <source>
        <dbReference type="EMBL" id="CDZ91560.1"/>
    </source>
</evidence>
<dbReference type="InterPro" id="IPR036097">
    <property type="entry name" value="HisK_dim/P_sf"/>
</dbReference>
<dbReference type="RefSeq" id="WP_010593684.1">
    <property type="nucleotide sequence ID" value="NZ_CP023714.1"/>
</dbReference>
<dbReference type="Pfam" id="PF00672">
    <property type="entry name" value="HAMP"/>
    <property type="match status" value="1"/>
</dbReference>
<gene>
    <name evidence="13" type="ORF">RHRU231_850020</name>
</gene>
<dbReference type="PROSITE" id="PS50109">
    <property type="entry name" value="HIS_KIN"/>
    <property type="match status" value="1"/>
</dbReference>
<dbReference type="SMART" id="SM00304">
    <property type="entry name" value="HAMP"/>
    <property type="match status" value="1"/>
</dbReference>
<feature type="transmembrane region" description="Helical" evidence="12">
    <location>
        <begin position="77"/>
        <end position="99"/>
    </location>
</feature>
<keyword evidence="5" id="KW-0808">Transferase</keyword>
<dbReference type="Pfam" id="PF02518">
    <property type="entry name" value="HATPase_c"/>
    <property type="match status" value="1"/>
</dbReference>
<evidence type="ECO:0000313" key="14">
    <source>
        <dbReference type="Proteomes" id="UP000042997"/>
    </source>
</evidence>
<dbReference type="PRINTS" id="PR00344">
    <property type="entry name" value="BCTRLSENSOR"/>
</dbReference>
<evidence type="ECO:0000256" key="11">
    <source>
        <dbReference type="SAM" id="MobiDB-lite"/>
    </source>
</evidence>
<dbReference type="CDD" id="cd00082">
    <property type="entry name" value="HisKA"/>
    <property type="match status" value="1"/>
</dbReference>
<keyword evidence="7 13" id="KW-0418">Kinase</keyword>
<dbReference type="SUPFAM" id="SSF47384">
    <property type="entry name" value="Homodimeric domain of signal transducing histidine kinase"/>
    <property type="match status" value="1"/>
</dbReference>
<evidence type="ECO:0000256" key="2">
    <source>
        <dbReference type="ARBA" id="ARBA00004236"/>
    </source>
</evidence>
<reference evidence="13 14" key="1">
    <citation type="journal article" date="2014" name="Genome Announc.">
        <title>Draft Genome Sequence of Propane- and Butane-Oxidizing Actinobacterium Rhodococcus ruber IEGM 231.</title>
        <authorList>
            <person name="Ivshina I.B."/>
            <person name="Kuyukina M.S."/>
            <person name="Krivoruchko A.V."/>
            <person name="Barbe V."/>
            <person name="Fischer C."/>
        </authorList>
    </citation>
    <scope>NUCLEOTIDE SEQUENCE [LARGE SCALE GENOMIC DNA]</scope>
</reference>
<feature type="transmembrane region" description="Helical" evidence="12">
    <location>
        <begin position="23"/>
        <end position="46"/>
    </location>
</feature>
<dbReference type="GO" id="GO:0000155">
    <property type="term" value="F:phosphorelay sensor kinase activity"/>
    <property type="evidence" value="ECO:0007669"/>
    <property type="project" value="InterPro"/>
</dbReference>
<dbReference type="InterPro" id="IPR036890">
    <property type="entry name" value="HATPase_C_sf"/>
</dbReference>
<evidence type="ECO:0000256" key="8">
    <source>
        <dbReference type="ARBA" id="ARBA00022989"/>
    </source>
</evidence>
<dbReference type="InterPro" id="IPR005467">
    <property type="entry name" value="His_kinase_dom"/>
</dbReference>
<dbReference type="AlphaFoldDB" id="A0A098BTM5"/>
<dbReference type="OrthoDB" id="9757990at2"/>
<dbReference type="PANTHER" id="PTHR45436:SF5">
    <property type="entry name" value="SENSOR HISTIDINE KINASE TRCS"/>
    <property type="match status" value="1"/>
</dbReference>
<evidence type="ECO:0000256" key="12">
    <source>
        <dbReference type="SAM" id="Phobius"/>
    </source>
</evidence>
<dbReference type="EMBL" id="CCSD01000100">
    <property type="protein sequence ID" value="CDZ91560.1"/>
    <property type="molecule type" value="Genomic_DNA"/>
</dbReference>
<name>A0A098BTM5_9NOCA</name>
<dbReference type="SUPFAM" id="SSF158472">
    <property type="entry name" value="HAMP domain-like"/>
    <property type="match status" value="1"/>
</dbReference>
<evidence type="ECO:0000256" key="4">
    <source>
        <dbReference type="ARBA" id="ARBA00022553"/>
    </source>
</evidence>
<keyword evidence="4" id="KW-0597">Phosphoprotein</keyword>
<dbReference type="InterPro" id="IPR003594">
    <property type="entry name" value="HATPase_dom"/>
</dbReference>
<feature type="region of interest" description="Disordered" evidence="11">
    <location>
        <begin position="378"/>
        <end position="404"/>
    </location>
</feature>
<dbReference type="EC" id="2.7.13.3" evidence="3"/>
<keyword evidence="8 12" id="KW-1133">Transmembrane helix</keyword>
<dbReference type="SMART" id="SM00387">
    <property type="entry name" value="HATPase_c"/>
    <property type="match status" value="1"/>
</dbReference>
<dbReference type="InterPro" id="IPR003661">
    <property type="entry name" value="HisK_dim/P_dom"/>
</dbReference>
<comment type="catalytic activity">
    <reaction evidence="1">
        <text>ATP + protein L-histidine = ADP + protein N-phospho-L-histidine.</text>
        <dbReference type="EC" id="2.7.13.3"/>
    </reaction>
</comment>
<evidence type="ECO:0000256" key="10">
    <source>
        <dbReference type="ARBA" id="ARBA00023136"/>
    </source>
</evidence>
<dbReference type="GeneID" id="66837914"/>
<dbReference type="InterPro" id="IPR004358">
    <property type="entry name" value="Sig_transdc_His_kin-like_C"/>
</dbReference>
<dbReference type="Gene3D" id="3.30.565.10">
    <property type="entry name" value="Histidine kinase-like ATPase, C-terminal domain"/>
    <property type="match status" value="1"/>
</dbReference>
<dbReference type="GO" id="GO:0005886">
    <property type="term" value="C:plasma membrane"/>
    <property type="evidence" value="ECO:0007669"/>
    <property type="project" value="UniProtKB-SubCell"/>
</dbReference>
<accession>A0A098BTM5</accession>
<dbReference type="CDD" id="cd06225">
    <property type="entry name" value="HAMP"/>
    <property type="match status" value="1"/>
</dbReference>
<proteinExistence type="predicted"/>
<dbReference type="InterPro" id="IPR050428">
    <property type="entry name" value="TCS_sensor_his_kinase"/>
</dbReference>
<dbReference type="PANTHER" id="PTHR45436">
    <property type="entry name" value="SENSOR HISTIDINE KINASE YKOH"/>
    <property type="match status" value="1"/>
</dbReference>
<dbReference type="Gene3D" id="6.10.340.10">
    <property type="match status" value="1"/>
</dbReference>
<keyword evidence="6 12" id="KW-0812">Transmembrane</keyword>
<evidence type="ECO:0000256" key="3">
    <source>
        <dbReference type="ARBA" id="ARBA00012438"/>
    </source>
</evidence>
<evidence type="ECO:0000256" key="6">
    <source>
        <dbReference type="ARBA" id="ARBA00022692"/>
    </source>
</evidence>
<keyword evidence="10 12" id="KW-0472">Membrane</keyword>
<feature type="compositionally biased region" description="Low complexity" evidence="11">
    <location>
        <begin position="378"/>
        <end position="387"/>
    </location>
</feature>
<dbReference type="eggNOG" id="COG5002">
    <property type="taxonomic scope" value="Bacteria"/>
</dbReference>
<protein>
    <recommendedName>
        <fullName evidence="3">histidine kinase</fullName>
        <ecNumber evidence="3">2.7.13.3</ecNumber>
    </recommendedName>
</protein>
<keyword evidence="9" id="KW-0902">Two-component regulatory system</keyword>